<accession>V4HV39</accession>
<dbReference type="EMBL" id="AUSV01000034">
    <property type="protein sequence ID" value="ESP93658.1"/>
    <property type="molecule type" value="Genomic_DNA"/>
</dbReference>
<sequence>MIEVKCIKNVINSSIVQVEGREFPGVVIQGDTLYSLYSKSEYLLKVISEISECEQDYDNAEFLNDTIKEVLEVYELTMKELGRKLPYNKPEKK</sequence>
<protein>
    <submittedName>
        <fullName evidence="1">Uncharacterized protein</fullName>
    </submittedName>
</protein>
<dbReference type="GeneID" id="29920545"/>
<comment type="caution">
    <text evidence="1">The sequence shown here is derived from an EMBL/GenBank/DDBJ whole genome shotgun (WGS) entry which is preliminary data.</text>
</comment>
<gene>
    <name evidence="1" type="ORF">PL2TA16_03044</name>
</gene>
<dbReference type="PATRIC" id="fig|1353533.3.peg.1996"/>
<organism evidence="1 2">
    <name type="scientific">Pseudoalteromonas luteoviolacea (strain 2ta16)</name>
    <dbReference type="NCBI Taxonomy" id="1353533"/>
    <lineage>
        <taxon>Bacteria</taxon>
        <taxon>Pseudomonadati</taxon>
        <taxon>Pseudomonadota</taxon>
        <taxon>Gammaproteobacteria</taxon>
        <taxon>Alteromonadales</taxon>
        <taxon>Pseudoalteromonadaceae</taxon>
        <taxon>Pseudoalteromonas</taxon>
    </lineage>
</organism>
<dbReference type="RefSeq" id="WP_023398925.1">
    <property type="nucleotide sequence ID" value="NZ_AUSV01000034.1"/>
</dbReference>
<proteinExistence type="predicted"/>
<name>V4HV39_PSEL2</name>
<dbReference type="AlphaFoldDB" id="V4HV39"/>
<evidence type="ECO:0000313" key="2">
    <source>
        <dbReference type="Proteomes" id="UP000017820"/>
    </source>
</evidence>
<evidence type="ECO:0000313" key="1">
    <source>
        <dbReference type="EMBL" id="ESP93658.1"/>
    </source>
</evidence>
<dbReference type="Proteomes" id="UP000017820">
    <property type="component" value="Unassembled WGS sequence"/>
</dbReference>
<reference evidence="1 2" key="1">
    <citation type="submission" date="2013-07" db="EMBL/GenBank/DDBJ databases">
        <title>Draft genome sequence of Pseudoalteromonas luteoviolacea 2ta16.</title>
        <authorList>
            <person name="Allen E.E."/>
            <person name="Azam F."/>
            <person name="Podell S."/>
        </authorList>
    </citation>
    <scope>NUCLEOTIDE SEQUENCE [LARGE SCALE GENOMIC DNA]</scope>
    <source>
        <strain evidence="1 2">2ta16</strain>
    </source>
</reference>
<dbReference type="Pfam" id="PF22281">
    <property type="entry name" value="DUF6959"/>
    <property type="match status" value="1"/>
</dbReference>
<dbReference type="InterPro" id="IPR053801">
    <property type="entry name" value="DUF6959"/>
</dbReference>